<gene>
    <name evidence="2" type="ORF">ACFSOY_09855</name>
</gene>
<feature type="compositionally biased region" description="Basic and acidic residues" evidence="1">
    <location>
        <begin position="34"/>
        <end position="44"/>
    </location>
</feature>
<accession>A0ABW4ZWM3</accession>
<feature type="region of interest" description="Disordered" evidence="1">
    <location>
        <begin position="34"/>
        <end position="55"/>
    </location>
</feature>
<keyword evidence="3" id="KW-1185">Reference proteome</keyword>
<organism evidence="2 3">
    <name type="scientific">Tumebacillus lipolyticus</name>
    <dbReference type="NCBI Taxonomy" id="1280370"/>
    <lineage>
        <taxon>Bacteria</taxon>
        <taxon>Bacillati</taxon>
        <taxon>Bacillota</taxon>
        <taxon>Bacilli</taxon>
        <taxon>Bacillales</taxon>
        <taxon>Alicyclobacillaceae</taxon>
        <taxon>Tumebacillus</taxon>
    </lineage>
</organism>
<proteinExistence type="predicted"/>
<sequence>MGYQGKLNWQYGDTVTEQDMNRIESGIVETQARVDAHESRKDNPHAVTPEQIGAETPSGAQLKVDEHRNAALSAHKASAIALDDISYNFIAENVEDALAELFTAFNDRLSTKNLEKFNKDRNGYYTTVEYSRAEDNSLYMRMALSNPDANGNYQTHTLTYYKADGVTVDRIEQHTISYDADGEPFKYL</sequence>
<evidence type="ECO:0000313" key="2">
    <source>
        <dbReference type="EMBL" id="MFD2170302.1"/>
    </source>
</evidence>
<protein>
    <recommendedName>
        <fullName evidence="4">Large polyvalent protein-associated domain-containing protein</fullName>
    </recommendedName>
</protein>
<evidence type="ECO:0000313" key="3">
    <source>
        <dbReference type="Proteomes" id="UP001597343"/>
    </source>
</evidence>
<dbReference type="RefSeq" id="WP_386046129.1">
    <property type="nucleotide sequence ID" value="NZ_JBHUIO010000005.1"/>
</dbReference>
<name>A0ABW4ZWM3_9BACL</name>
<evidence type="ECO:0008006" key="4">
    <source>
        <dbReference type="Google" id="ProtNLM"/>
    </source>
</evidence>
<comment type="caution">
    <text evidence="2">The sequence shown here is derived from an EMBL/GenBank/DDBJ whole genome shotgun (WGS) entry which is preliminary data.</text>
</comment>
<dbReference type="EMBL" id="JBHUIO010000005">
    <property type="protein sequence ID" value="MFD2170302.1"/>
    <property type="molecule type" value="Genomic_DNA"/>
</dbReference>
<dbReference type="Proteomes" id="UP001597343">
    <property type="component" value="Unassembled WGS sequence"/>
</dbReference>
<evidence type="ECO:0000256" key="1">
    <source>
        <dbReference type="SAM" id="MobiDB-lite"/>
    </source>
</evidence>
<reference evidence="3" key="1">
    <citation type="journal article" date="2019" name="Int. J. Syst. Evol. Microbiol.">
        <title>The Global Catalogue of Microorganisms (GCM) 10K type strain sequencing project: providing services to taxonomists for standard genome sequencing and annotation.</title>
        <authorList>
            <consortium name="The Broad Institute Genomics Platform"/>
            <consortium name="The Broad Institute Genome Sequencing Center for Infectious Disease"/>
            <person name="Wu L."/>
            <person name="Ma J."/>
        </authorList>
    </citation>
    <scope>NUCLEOTIDE SEQUENCE [LARGE SCALE GENOMIC DNA]</scope>
    <source>
        <strain evidence="3">CGMCC 1.13574</strain>
    </source>
</reference>